<sequence length="241" mass="27843">MFVAAIGFIVQNLKQLIEYHVDLIFGVKDQLASLYDDLKLLNASLKDFTNKPSNYEIVREWVRLIRDVGFEMEDAIDKYVVLAASHKAESRSRKALRTIYKYPAELREAGNTIQNVKSKLNGYKEKMFTNEILPPYHLRFLNDDECWELLRRKVFGIANCPSEEMENLGKEIAEKCHGLPLAVQVILESLLNNKNPGWWKTIAANMSGYVAKEPERCMNILALSYNTLTPHLKLRFIYDEP</sequence>
<evidence type="ECO:0000256" key="2">
    <source>
        <dbReference type="ARBA" id="ARBA00022737"/>
    </source>
</evidence>
<reference evidence="7 8" key="1">
    <citation type="submission" date="2019-09" db="EMBL/GenBank/DDBJ databases">
        <title>A chromosome-level genome assembly of the Chinese tupelo Nyssa sinensis.</title>
        <authorList>
            <person name="Yang X."/>
            <person name="Kang M."/>
            <person name="Yang Y."/>
            <person name="Xiong H."/>
            <person name="Wang M."/>
            <person name="Zhang Z."/>
            <person name="Wang Z."/>
            <person name="Wu H."/>
            <person name="Ma T."/>
            <person name="Liu J."/>
            <person name="Xi Z."/>
        </authorList>
    </citation>
    <scope>NUCLEOTIDE SEQUENCE [LARGE SCALE GENOMIC DNA]</scope>
    <source>
        <strain evidence="7">J267</strain>
        <tissue evidence="7">Leaf</tissue>
    </source>
</reference>
<name>A0A5J5AJH9_9ASTE</name>
<dbReference type="AlphaFoldDB" id="A0A5J5AJH9"/>
<evidence type="ECO:0000256" key="1">
    <source>
        <dbReference type="ARBA" id="ARBA00022614"/>
    </source>
</evidence>
<dbReference type="PANTHER" id="PTHR23155">
    <property type="entry name" value="DISEASE RESISTANCE PROTEIN RP"/>
    <property type="match status" value="1"/>
</dbReference>
<accession>A0A5J5AJH9</accession>
<dbReference type="OrthoDB" id="1750822at2759"/>
<keyword evidence="3" id="KW-0547">Nucleotide-binding</keyword>
<keyword evidence="4" id="KW-0611">Plant defense</keyword>
<keyword evidence="8" id="KW-1185">Reference proteome</keyword>
<evidence type="ECO:0000313" key="8">
    <source>
        <dbReference type="Proteomes" id="UP000325577"/>
    </source>
</evidence>
<dbReference type="Gene3D" id="1.20.5.4130">
    <property type="match status" value="1"/>
</dbReference>
<dbReference type="CDD" id="cd14798">
    <property type="entry name" value="RX-CC_like"/>
    <property type="match status" value="1"/>
</dbReference>
<dbReference type="InterPro" id="IPR044974">
    <property type="entry name" value="Disease_R_plants"/>
</dbReference>
<keyword evidence="2" id="KW-0677">Repeat</keyword>
<dbReference type="FunFam" id="1.10.8.430:FF:000003">
    <property type="entry name" value="Probable disease resistance protein At5g66910"/>
    <property type="match status" value="1"/>
</dbReference>
<dbReference type="Pfam" id="PF18052">
    <property type="entry name" value="Rx_N"/>
    <property type="match status" value="1"/>
</dbReference>
<dbReference type="SUPFAM" id="SSF52540">
    <property type="entry name" value="P-loop containing nucleoside triphosphate hydrolases"/>
    <property type="match status" value="1"/>
</dbReference>
<evidence type="ECO:0000256" key="4">
    <source>
        <dbReference type="ARBA" id="ARBA00022821"/>
    </source>
</evidence>
<dbReference type="InterPro" id="IPR041118">
    <property type="entry name" value="Rx_N"/>
</dbReference>
<keyword evidence="5" id="KW-0067">ATP-binding</keyword>
<dbReference type="EMBL" id="CM018044">
    <property type="protein sequence ID" value="KAA8529866.1"/>
    <property type="molecule type" value="Genomic_DNA"/>
</dbReference>
<dbReference type="Gene3D" id="1.10.8.430">
    <property type="entry name" value="Helical domain of apoptotic protease-activating factors"/>
    <property type="match status" value="1"/>
</dbReference>
<gene>
    <name evidence="7" type="ORF">F0562_034530</name>
</gene>
<dbReference type="GO" id="GO:0043531">
    <property type="term" value="F:ADP binding"/>
    <property type="evidence" value="ECO:0007669"/>
    <property type="project" value="InterPro"/>
</dbReference>
<dbReference type="GO" id="GO:0098542">
    <property type="term" value="P:defense response to other organism"/>
    <property type="evidence" value="ECO:0007669"/>
    <property type="project" value="TreeGrafter"/>
</dbReference>
<evidence type="ECO:0000256" key="3">
    <source>
        <dbReference type="ARBA" id="ARBA00022741"/>
    </source>
</evidence>
<evidence type="ECO:0000313" key="7">
    <source>
        <dbReference type="EMBL" id="KAA8529866.1"/>
    </source>
</evidence>
<dbReference type="GO" id="GO:0005524">
    <property type="term" value="F:ATP binding"/>
    <property type="evidence" value="ECO:0007669"/>
    <property type="project" value="UniProtKB-KW"/>
</dbReference>
<keyword evidence="1" id="KW-0433">Leucine-rich repeat</keyword>
<dbReference type="InterPro" id="IPR042197">
    <property type="entry name" value="Apaf_helical"/>
</dbReference>
<feature type="domain" description="Disease resistance N-terminal" evidence="6">
    <location>
        <begin position="5"/>
        <end position="94"/>
    </location>
</feature>
<dbReference type="InterPro" id="IPR038005">
    <property type="entry name" value="RX-like_CC"/>
</dbReference>
<evidence type="ECO:0000256" key="5">
    <source>
        <dbReference type="ARBA" id="ARBA00022840"/>
    </source>
</evidence>
<dbReference type="InterPro" id="IPR027417">
    <property type="entry name" value="P-loop_NTPase"/>
</dbReference>
<evidence type="ECO:0000259" key="6">
    <source>
        <dbReference type="Pfam" id="PF18052"/>
    </source>
</evidence>
<dbReference type="PANTHER" id="PTHR23155:SF1152">
    <property type="entry name" value="AAA+ ATPASE DOMAIN-CONTAINING PROTEIN"/>
    <property type="match status" value="1"/>
</dbReference>
<dbReference type="Proteomes" id="UP000325577">
    <property type="component" value="Linkage Group LG20"/>
</dbReference>
<organism evidence="7 8">
    <name type="scientific">Nyssa sinensis</name>
    <dbReference type="NCBI Taxonomy" id="561372"/>
    <lineage>
        <taxon>Eukaryota</taxon>
        <taxon>Viridiplantae</taxon>
        <taxon>Streptophyta</taxon>
        <taxon>Embryophyta</taxon>
        <taxon>Tracheophyta</taxon>
        <taxon>Spermatophyta</taxon>
        <taxon>Magnoliopsida</taxon>
        <taxon>eudicotyledons</taxon>
        <taxon>Gunneridae</taxon>
        <taxon>Pentapetalae</taxon>
        <taxon>asterids</taxon>
        <taxon>Cornales</taxon>
        <taxon>Nyssaceae</taxon>
        <taxon>Nyssa</taxon>
    </lineage>
</organism>
<proteinExistence type="predicted"/>
<protein>
    <recommendedName>
        <fullName evidence="6">Disease resistance N-terminal domain-containing protein</fullName>
    </recommendedName>
</protein>